<gene>
    <name evidence="1" type="ORF">EA473_01655</name>
</gene>
<sequence>MSSSDDHAIGSADDLADPVCDRCDDRIPEERVLYLSSQPCPELEEQDAAVTRTYCPDCIAGIGLLEFAREDRTCSSTKSDCGVLEGRYSIRLVRQSRSARSH</sequence>
<dbReference type="RefSeq" id="WP_124193912.1">
    <property type="nucleotide sequence ID" value="NZ_REGA01000001.1"/>
</dbReference>
<name>A0A3N6PI78_NATCH</name>
<dbReference type="AlphaFoldDB" id="A0A3N6PI78"/>
<comment type="caution">
    <text evidence="1">The sequence shown here is derived from an EMBL/GenBank/DDBJ whole genome shotgun (WGS) entry which is preliminary data.</text>
</comment>
<dbReference type="Proteomes" id="UP000282323">
    <property type="component" value="Unassembled WGS sequence"/>
</dbReference>
<organism evidence="1 2">
    <name type="scientific">Natrarchaeobius chitinivorans</name>
    <dbReference type="NCBI Taxonomy" id="1679083"/>
    <lineage>
        <taxon>Archaea</taxon>
        <taxon>Methanobacteriati</taxon>
        <taxon>Methanobacteriota</taxon>
        <taxon>Stenosarchaea group</taxon>
        <taxon>Halobacteria</taxon>
        <taxon>Halobacteriales</taxon>
        <taxon>Natrialbaceae</taxon>
        <taxon>Natrarchaeobius</taxon>
    </lineage>
</organism>
<proteinExistence type="predicted"/>
<evidence type="ECO:0000313" key="2">
    <source>
        <dbReference type="Proteomes" id="UP000282323"/>
    </source>
</evidence>
<reference evidence="1 2" key="1">
    <citation type="submission" date="2018-10" db="EMBL/GenBank/DDBJ databases">
        <title>Natrarchaeobius chitinivorans gen. nov., sp. nov., and Natrarchaeobius haloalkaliphilus sp. nov., alkaliphilic, chitin-utilizing haloarchaea from hypersaline alkaline lakes.</title>
        <authorList>
            <person name="Sorokin D.Y."/>
            <person name="Elcheninov A.G."/>
            <person name="Kostrikina N.A."/>
            <person name="Bale N.J."/>
            <person name="Sinninghe Damste J.S."/>
            <person name="Khijniak T.V."/>
            <person name="Kublanov I.V."/>
            <person name="Toshchakov S.V."/>
        </authorList>
    </citation>
    <scope>NUCLEOTIDE SEQUENCE [LARGE SCALE GENOMIC DNA]</scope>
    <source>
        <strain evidence="1 2">AArcht4T</strain>
    </source>
</reference>
<accession>A0A3N6PI78</accession>
<evidence type="ECO:0000313" key="1">
    <source>
        <dbReference type="EMBL" id="RQG97925.1"/>
    </source>
</evidence>
<protein>
    <submittedName>
        <fullName evidence="1">Uncharacterized protein</fullName>
    </submittedName>
</protein>
<dbReference type="OrthoDB" id="204520at2157"/>
<keyword evidence="2" id="KW-1185">Reference proteome</keyword>
<dbReference type="EMBL" id="REGA01000001">
    <property type="protein sequence ID" value="RQG97925.1"/>
    <property type="molecule type" value="Genomic_DNA"/>
</dbReference>